<dbReference type="EMBL" id="JAOVZO020000014">
    <property type="protein sequence ID" value="MDC8012801.1"/>
    <property type="molecule type" value="Genomic_DNA"/>
</dbReference>
<protein>
    <submittedName>
        <fullName evidence="1">Uncharacterized protein</fullName>
    </submittedName>
</protein>
<gene>
    <name evidence="1" type="ORF">OD750_009615</name>
</gene>
<keyword evidence="2" id="KW-1185">Reference proteome</keyword>
<reference evidence="1" key="1">
    <citation type="submission" date="2023-02" db="EMBL/GenBank/DDBJ databases">
        <title>Tahibacter soli sp. nov. isolated from soil.</title>
        <authorList>
            <person name="Baek J.H."/>
            <person name="Lee J.K."/>
            <person name="Choi D.G."/>
            <person name="Jeon C.O."/>
        </authorList>
    </citation>
    <scope>NUCLEOTIDE SEQUENCE</scope>
    <source>
        <strain evidence="1">BL</strain>
    </source>
</reference>
<dbReference type="AlphaFoldDB" id="A0A9X3YI87"/>
<evidence type="ECO:0000313" key="1">
    <source>
        <dbReference type="EMBL" id="MDC8012801.1"/>
    </source>
</evidence>
<dbReference type="Proteomes" id="UP001139971">
    <property type="component" value="Unassembled WGS sequence"/>
</dbReference>
<sequence length="223" mass="24728">MLLALQSLGYIEPELSLSWAEDWLDSRDWLSHGFEHIGWRILRSPGACTEALHAWGDAPGTNADVLKTWALVWESLALAEVAEYAQCVLADTGFNPNWARDATQALQAGLAQFSVHQIMYLVHIALRSLALEQRRSFPRYGQPGHAFTAAIRNYVRRAAAEGWVIRGMTRPSDLPRSAITAIFAETVTGLGERYYTECPSLDALARTVAQRQTCRGSLPTGSR</sequence>
<evidence type="ECO:0000313" key="2">
    <source>
        <dbReference type="Proteomes" id="UP001139971"/>
    </source>
</evidence>
<organism evidence="1 2">
    <name type="scientific">Tahibacter soli</name>
    <dbReference type="NCBI Taxonomy" id="2983605"/>
    <lineage>
        <taxon>Bacteria</taxon>
        <taxon>Pseudomonadati</taxon>
        <taxon>Pseudomonadota</taxon>
        <taxon>Gammaproteobacteria</taxon>
        <taxon>Lysobacterales</taxon>
        <taxon>Rhodanobacteraceae</taxon>
        <taxon>Tahibacter</taxon>
    </lineage>
</organism>
<dbReference type="RefSeq" id="WP_263544867.1">
    <property type="nucleotide sequence ID" value="NZ_JAOVZO020000014.1"/>
</dbReference>
<proteinExistence type="predicted"/>
<comment type="caution">
    <text evidence="1">The sequence shown here is derived from an EMBL/GenBank/DDBJ whole genome shotgun (WGS) entry which is preliminary data.</text>
</comment>
<name>A0A9X3YI87_9GAMM</name>
<accession>A0A9X3YI87</accession>